<evidence type="ECO:0000313" key="3">
    <source>
        <dbReference type="EMBL" id="KAK1617356.1"/>
    </source>
</evidence>
<comment type="caution">
    <text evidence="3">The sequence shown here is derived from an EMBL/GenBank/DDBJ whole genome shotgun (WGS) entry which is preliminary data.</text>
</comment>
<protein>
    <recommendedName>
        <fullName evidence="2">Transposase (putative) gypsy type domain-containing protein</fullName>
    </recommendedName>
</protein>
<evidence type="ECO:0000259" key="2">
    <source>
        <dbReference type="Pfam" id="PF04195"/>
    </source>
</evidence>
<organism evidence="3 4">
    <name type="scientific">Lolium multiflorum</name>
    <name type="common">Italian ryegrass</name>
    <name type="synonym">Lolium perenne subsp. multiflorum</name>
    <dbReference type="NCBI Taxonomy" id="4521"/>
    <lineage>
        <taxon>Eukaryota</taxon>
        <taxon>Viridiplantae</taxon>
        <taxon>Streptophyta</taxon>
        <taxon>Embryophyta</taxon>
        <taxon>Tracheophyta</taxon>
        <taxon>Spermatophyta</taxon>
        <taxon>Magnoliopsida</taxon>
        <taxon>Liliopsida</taxon>
        <taxon>Poales</taxon>
        <taxon>Poaceae</taxon>
        <taxon>BOP clade</taxon>
        <taxon>Pooideae</taxon>
        <taxon>Poodae</taxon>
        <taxon>Poeae</taxon>
        <taxon>Poeae Chloroplast Group 2 (Poeae type)</taxon>
        <taxon>Loliodinae</taxon>
        <taxon>Loliinae</taxon>
        <taxon>Lolium</taxon>
    </lineage>
</organism>
<feature type="compositionally biased region" description="Low complexity" evidence="1">
    <location>
        <begin position="309"/>
        <end position="325"/>
    </location>
</feature>
<reference evidence="3" key="1">
    <citation type="submission" date="2023-07" db="EMBL/GenBank/DDBJ databases">
        <title>A chromosome-level genome assembly of Lolium multiflorum.</title>
        <authorList>
            <person name="Chen Y."/>
            <person name="Copetti D."/>
            <person name="Kolliker R."/>
            <person name="Studer B."/>
        </authorList>
    </citation>
    <scope>NUCLEOTIDE SEQUENCE</scope>
    <source>
        <strain evidence="3">02402/16</strain>
        <tissue evidence="3">Leaf</tissue>
    </source>
</reference>
<dbReference type="EMBL" id="JAUUTY010000006">
    <property type="protein sequence ID" value="KAK1617356.1"/>
    <property type="molecule type" value="Genomic_DNA"/>
</dbReference>
<dbReference type="Pfam" id="PF04195">
    <property type="entry name" value="Transposase_28"/>
    <property type="match status" value="1"/>
</dbReference>
<evidence type="ECO:0000313" key="4">
    <source>
        <dbReference type="Proteomes" id="UP001231189"/>
    </source>
</evidence>
<name>A0AAD8RAM1_LOLMU</name>
<sequence>MTDEDIDRLVRLRRIPPQVVTRTPGTETEPAPQPGERVVFGVHLDRGLGLPASPFFKRFLEYFGLQPHHLPANAFGQLSCFVAFMEGYAGLWPDIEFWFDSVKKWQQSFFYVKNTNPAFDWVNLPAYDPAPPTARKNWGNNFRPADPEAEVNVLWTRLHDCVTVERLCAADLLCCYASRRVLPLQARAHKICHMSGRLDPTRTSKLDLSKAQVARRVNHISQAKLPENLDWGMEPYNRRELPPALAEDGDLALKQWTPDHIDPADEAGDDENLEAPEQGHDDVPPSSQPHEEEPEPDVPASSAPIRAVPLAARPPTTSSSSTAAPQGRKWPIERNTARLESRVKKQRQAGPKPVPEAAGAAIKFSQGAGSGSAPAADSGMQRRRREQTPQPPSCPCTPPVVPPPATGSGSFFSCTFARCIRLRPSGRAGSSRRPAHAR</sequence>
<keyword evidence="4" id="KW-1185">Reference proteome</keyword>
<feature type="region of interest" description="Disordered" evidence="1">
    <location>
        <begin position="259"/>
        <end position="407"/>
    </location>
</feature>
<feature type="compositionally biased region" description="Low complexity" evidence="1">
    <location>
        <begin position="365"/>
        <end position="379"/>
    </location>
</feature>
<dbReference type="Proteomes" id="UP001231189">
    <property type="component" value="Unassembled WGS sequence"/>
</dbReference>
<feature type="compositionally biased region" description="Pro residues" evidence="1">
    <location>
        <begin position="389"/>
        <end position="405"/>
    </location>
</feature>
<proteinExistence type="predicted"/>
<dbReference type="InterPro" id="IPR007321">
    <property type="entry name" value="Transposase_28"/>
</dbReference>
<gene>
    <name evidence="3" type="ORF">QYE76_022873</name>
</gene>
<feature type="compositionally biased region" description="Acidic residues" evidence="1">
    <location>
        <begin position="264"/>
        <end position="274"/>
    </location>
</feature>
<evidence type="ECO:0000256" key="1">
    <source>
        <dbReference type="SAM" id="MobiDB-lite"/>
    </source>
</evidence>
<dbReference type="PANTHER" id="PTHR33026:SF7">
    <property type="entry name" value="OS03G0100275 PROTEIN"/>
    <property type="match status" value="1"/>
</dbReference>
<feature type="domain" description="Transposase (putative) gypsy type" evidence="2">
    <location>
        <begin position="38"/>
        <end position="99"/>
    </location>
</feature>
<accession>A0AAD8RAM1</accession>
<dbReference type="AlphaFoldDB" id="A0AAD8RAM1"/>
<dbReference type="PANTHER" id="PTHR33026">
    <property type="entry name" value="OS06G0360600 PROTEIN"/>
    <property type="match status" value="1"/>
</dbReference>
<feature type="compositionally biased region" description="Basic and acidic residues" evidence="1">
    <location>
        <begin position="330"/>
        <end position="343"/>
    </location>
</feature>